<name>A0A2W1P0D1_PAEXE</name>
<sequence>MTINRAGGSQLNKGPYYQGTCPFFIVTDPAGALIGCSGGCATFASRRRVYLTGARAGPTRIFSPGRQKVHRNIYTERCYLAGFNYVLLYATSVQKQV</sequence>
<reference evidence="1" key="1">
    <citation type="submission" date="2018-06" db="EMBL/GenBank/DDBJ databases">
        <title>Paenibacillus xerothermodurans sp. nov. an extremely dry heat resistant spore forming bacterium isolated from the soil of Cape Canaveral, Florida.</title>
        <authorList>
            <person name="Seuylemezian A."/>
            <person name="Kaur N."/>
            <person name="Patil P."/>
            <person name="Patil P."/>
            <person name="Mayilraj S."/>
            <person name="Vaishampayan P."/>
        </authorList>
    </citation>
    <scope>NUCLEOTIDE SEQUENCE [LARGE SCALE GENOMIC DNA]</scope>
    <source>
        <strain evidence="1">ATCC 27380</strain>
    </source>
</reference>
<organism evidence="1 2">
    <name type="scientific">Paenibacillus xerothermodurans</name>
    <dbReference type="NCBI Taxonomy" id="1977292"/>
    <lineage>
        <taxon>Bacteria</taxon>
        <taxon>Bacillati</taxon>
        <taxon>Bacillota</taxon>
        <taxon>Bacilli</taxon>
        <taxon>Bacillales</taxon>
        <taxon>Paenibacillaceae</taxon>
        <taxon>Paenibacillus</taxon>
    </lineage>
</organism>
<evidence type="ECO:0000313" key="2">
    <source>
        <dbReference type="Proteomes" id="UP000214746"/>
    </source>
</evidence>
<gene>
    <name evidence="1" type="ORF">CBW46_007460</name>
</gene>
<protein>
    <submittedName>
        <fullName evidence="1">Uncharacterized protein</fullName>
    </submittedName>
</protein>
<keyword evidence="2" id="KW-1185">Reference proteome</keyword>
<evidence type="ECO:0000313" key="1">
    <source>
        <dbReference type="EMBL" id="PZE21202.1"/>
    </source>
</evidence>
<proteinExistence type="predicted"/>
<comment type="caution">
    <text evidence="1">The sequence shown here is derived from an EMBL/GenBank/DDBJ whole genome shotgun (WGS) entry which is preliminary data.</text>
</comment>
<dbReference type="AlphaFoldDB" id="A0A2W1P0D1"/>
<accession>A0A2W1P0D1</accession>
<dbReference type="Proteomes" id="UP000214746">
    <property type="component" value="Unassembled WGS sequence"/>
</dbReference>
<dbReference type="EMBL" id="NHRJ02000003">
    <property type="protein sequence ID" value="PZE21202.1"/>
    <property type="molecule type" value="Genomic_DNA"/>
</dbReference>